<evidence type="ECO:0000259" key="2">
    <source>
        <dbReference type="Pfam" id="PF20066"/>
    </source>
</evidence>
<reference evidence="3" key="1">
    <citation type="submission" date="2023-07" db="EMBL/GenBank/DDBJ databases">
        <title>Sorghum-associated microbial communities from plants grown in Nebraska, USA.</title>
        <authorList>
            <person name="Schachtman D."/>
        </authorList>
    </citation>
    <scope>NUCLEOTIDE SEQUENCE</scope>
    <source>
        <strain evidence="3">BE330</strain>
    </source>
</reference>
<name>A0AAE3XFN3_9DEIO</name>
<dbReference type="AlphaFoldDB" id="A0AAE3XFN3"/>
<dbReference type="EMBL" id="JAVDQK010000005">
    <property type="protein sequence ID" value="MDR6218848.1"/>
    <property type="molecule type" value="Genomic_DNA"/>
</dbReference>
<comment type="caution">
    <text evidence="3">The sequence shown here is derived from an EMBL/GenBank/DDBJ whole genome shotgun (WGS) entry which is preliminary data.</text>
</comment>
<evidence type="ECO:0000313" key="4">
    <source>
        <dbReference type="Proteomes" id="UP001185331"/>
    </source>
</evidence>
<feature type="domain" description="Glyoxalase-related protein" evidence="2">
    <location>
        <begin position="6"/>
        <end position="104"/>
    </location>
</feature>
<dbReference type="RefSeq" id="WP_309853544.1">
    <property type="nucleotide sequence ID" value="NZ_JAVDQJ010000004.1"/>
</dbReference>
<evidence type="ECO:0000256" key="1">
    <source>
        <dbReference type="SAM" id="MobiDB-lite"/>
    </source>
</evidence>
<organism evidence="3 4">
    <name type="scientific">Deinococcus soli</name>
    <name type="common">ex Cha et al. 2016</name>
    <dbReference type="NCBI Taxonomy" id="1309411"/>
    <lineage>
        <taxon>Bacteria</taxon>
        <taxon>Thermotogati</taxon>
        <taxon>Deinococcota</taxon>
        <taxon>Deinococci</taxon>
        <taxon>Deinococcales</taxon>
        <taxon>Deinococcaceae</taxon>
        <taxon>Deinococcus</taxon>
    </lineage>
</organism>
<protein>
    <recommendedName>
        <fullName evidence="2">Glyoxalase-related protein domain-containing protein</fullName>
    </recommendedName>
</protein>
<dbReference type="Pfam" id="PF20066">
    <property type="entry name" value="Glyoxalase_8"/>
    <property type="match status" value="1"/>
</dbReference>
<evidence type="ECO:0000313" key="3">
    <source>
        <dbReference type="EMBL" id="MDR6218848.1"/>
    </source>
</evidence>
<feature type="region of interest" description="Disordered" evidence="1">
    <location>
        <begin position="244"/>
        <end position="275"/>
    </location>
</feature>
<dbReference type="Proteomes" id="UP001185331">
    <property type="component" value="Unassembled WGS sequence"/>
</dbReference>
<sequence>MHQSIPTQAKRVRTLLAGHGVTVSHAQAIHFVAQSLGYRSAQEMKRAQAPAAAPTLAWMLSLELRNCGPETYVDQVLCADMPTLRDLQDRLEQLAAAFDLRDDLVVYAASRQVVMNSSDTFVTVANAQDIFAAIAENAGVMIGTDPETIEGTAIRDFLRAHPGPVQASLFTEMFGEEPRGKWRDEPVNATLVNNGESLLLSSDRHVKCVHVEDVTLGADGALWIEVVNGGAYRLSAAAHASGLDAAQQGSSRDARVEPATRGSVPEAGGSTPGEAAPRKAFVLEVTRDMTKHFEPGDPSWDPEPWIERLHFRTVNERNKALEQFDAEIELLDDAPVTTDMIMQPVTLPAWEKYVTDAELKRVMDMMLDDFRS</sequence>
<proteinExistence type="predicted"/>
<dbReference type="InterPro" id="IPR045517">
    <property type="entry name" value="Glyoxalase_8"/>
</dbReference>
<gene>
    <name evidence="3" type="ORF">J2Y00_002445</name>
</gene>
<accession>A0AAE3XFN3</accession>